<protein>
    <submittedName>
        <fullName evidence="1">Uncharacterized protein</fullName>
    </submittedName>
</protein>
<accession>M7B0N1</accession>
<proteinExistence type="predicted"/>
<dbReference type="Proteomes" id="UP000031443">
    <property type="component" value="Unassembled WGS sequence"/>
</dbReference>
<dbReference type="AlphaFoldDB" id="M7B0N1"/>
<reference evidence="2" key="1">
    <citation type="journal article" date="2013" name="Nat. Genet.">
        <title>The draft genomes of soft-shell turtle and green sea turtle yield insights into the development and evolution of the turtle-specific body plan.</title>
        <authorList>
            <person name="Wang Z."/>
            <person name="Pascual-Anaya J."/>
            <person name="Zadissa A."/>
            <person name="Li W."/>
            <person name="Niimura Y."/>
            <person name="Huang Z."/>
            <person name="Li C."/>
            <person name="White S."/>
            <person name="Xiong Z."/>
            <person name="Fang D."/>
            <person name="Wang B."/>
            <person name="Ming Y."/>
            <person name="Chen Y."/>
            <person name="Zheng Y."/>
            <person name="Kuraku S."/>
            <person name="Pignatelli M."/>
            <person name="Herrero J."/>
            <person name="Beal K."/>
            <person name="Nozawa M."/>
            <person name="Li Q."/>
            <person name="Wang J."/>
            <person name="Zhang H."/>
            <person name="Yu L."/>
            <person name="Shigenobu S."/>
            <person name="Wang J."/>
            <person name="Liu J."/>
            <person name="Flicek P."/>
            <person name="Searle S."/>
            <person name="Wang J."/>
            <person name="Kuratani S."/>
            <person name="Yin Y."/>
            <person name="Aken B."/>
            <person name="Zhang G."/>
            <person name="Irie N."/>
        </authorList>
    </citation>
    <scope>NUCLEOTIDE SEQUENCE [LARGE SCALE GENOMIC DNA]</scope>
</reference>
<organism evidence="1 2">
    <name type="scientific">Chelonia mydas</name>
    <name type="common">Green sea-turtle</name>
    <name type="synonym">Chelonia agassizi</name>
    <dbReference type="NCBI Taxonomy" id="8469"/>
    <lineage>
        <taxon>Eukaryota</taxon>
        <taxon>Metazoa</taxon>
        <taxon>Chordata</taxon>
        <taxon>Craniata</taxon>
        <taxon>Vertebrata</taxon>
        <taxon>Euteleostomi</taxon>
        <taxon>Archelosauria</taxon>
        <taxon>Testudinata</taxon>
        <taxon>Testudines</taxon>
        <taxon>Cryptodira</taxon>
        <taxon>Durocryptodira</taxon>
        <taxon>Americhelydia</taxon>
        <taxon>Chelonioidea</taxon>
        <taxon>Cheloniidae</taxon>
        <taxon>Chelonia</taxon>
    </lineage>
</organism>
<sequence length="120" mass="13320">MCTSCTLIAALKYTAQSIPIAGNGELRIAKGIRAIGDKAHHTRFSHYSKKGSSRAYWNLQQLTTSSTTAMSLPRYFVLMLTLHIPMPVESLPKNDAAHHPPIMNVENVLLNMKAKPQEFV</sequence>
<evidence type="ECO:0000313" key="2">
    <source>
        <dbReference type="Proteomes" id="UP000031443"/>
    </source>
</evidence>
<evidence type="ECO:0000313" key="1">
    <source>
        <dbReference type="EMBL" id="EMP28960.1"/>
    </source>
</evidence>
<keyword evidence="2" id="KW-1185">Reference proteome</keyword>
<name>M7B0N1_CHEMY</name>
<dbReference type="EMBL" id="KB559790">
    <property type="protein sequence ID" value="EMP28960.1"/>
    <property type="molecule type" value="Genomic_DNA"/>
</dbReference>
<gene>
    <name evidence="1" type="ORF">UY3_13990</name>
</gene>